<organism evidence="1 2">
    <name type="scientific">Fusarium decemcellulare</name>
    <dbReference type="NCBI Taxonomy" id="57161"/>
    <lineage>
        <taxon>Eukaryota</taxon>
        <taxon>Fungi</taxon>
        <taxon>Dikarya</taxon>
        <taxon>Ascomycota</taxon>
        <taxon>Pezizomycotina</taxon>
        <taxon>Sordariomycetes</taxon>
        <taxon>Hypocreomycetidae</taxon>
        <taxon>Hypocreales</taxon>
        <taxon>Nectriaceae</taxon>
        <taxon>Fusarium</taxon>
        <taxon>Fusarium decemcellulare species complex</taxon>
    </lineage>
</organism>
<evidence type="ECO:0000313" key="2">
    <source>
        <dbReference type="Proteomes" id="UP001148629"/>
    </source>
</evidence>
<accession>A0ACC1RQ85</accession>
<evidence type="ECO:0000313" key="1">
    <source>
        <dbReference type="EMBL" id="KAJ3524483.1"/>
    </source>
</evidence>
<dbReference type="Proteomes" id="UP001148629">
    <property type="component" value="Unassembled WGS sequence"/>
</dbReference>
<protein>
    <submittedName>
        <fullName evidence="1">Uncharacterized protein</fullName>
    </submittedName>
</protein>
<name>A0ACC1RQ85_9HYPO</name>
<gene>
    <name evidence="1" type="ORF">NM208_g12044</name>
</gene>
<dbReference type="EMBL" id="JANRMS010002072">
    <property type="protein sequence ID" value="KAJ3524483.1"/>
    <property type="molecule type" value="Genomic_DNA"/>
</dbReference>
<sequence>MNTTSPGPDSGRFLHFFFPSQNLGLWNDWDPLFPNNSALLFNNGPDILGLVSFWTLIRVGVKAQTRRRGGTASSGLGGRQRPKQHRSQVSLGRKQLKTVERTLSGLEYRGGPYKSVSQAWGLALGLQPLNPGRWVTGFNAMGQRDVDEDHTGAEKAHGLVENAPAMASDGDGVTSYGQDGDLIGSRRQGCGRMKEQAGFPHGGSNPLQETPPSTTPNSDQQATRTGSVPTSDNAPTPTNKTACGLDDVFGAWIKSRSRRYAWVVAWPDPAVNAAMGRGWVKANSQRPISADAAFILQRSSCMMISVSHLTWHRIPQSEPAADFRRRFSLSFSALKHSPAADARGLHQTTDMSNPKECQRDSVEIQLFRGCYEILYYLAESGGNSAGCDPKLGICLAGWGEIRRRQSFQPKKHARWSADAGVGIPAGPQRLQEDVGGPTFRTGRRSAESSLLDTTPIINPESTNGQS</sequence>
<reference evidence="1" key="1">
    <citation type="submission" date="2022-08" db="EMBL/GenBank/DDBJ databases">
        <title>Genome Sequence of Fusarium decemcellulare.</title>
        <authorList>
            <person name="Buettner E."/>
        </authorList>
    </citation>
    <scope>NUCLEOTIDE SEQUENCE</scope>
    <source>
        <strain evidence="1">Babe19</strain>
    </source>
</reference>
<comment type="caution">
    <text evidence="1">The sequence shown here is derived from an EMBL/GenBank/DDBJ whole genome shotgun (WGS) entry which is preliminary data.</text>
</comment>
<keyword evidence="2" id="KW-1185">Reference proteome</keyword>
<proteinExistence type="predicted"/>